<organism evidence="1 2">
    <name type="scientific">Kluyveromyces lactis (strain ATCC 8585 / CBS 2359 / DSM 70799 / NBRC 1267 / NRRL Y-1140 / WM37)</name>
    <name type="common">Yeast</name>
    <name type="synonym">Candida sphaerica</name>
    <dbReference type="NCBI Taxonomy" id="284590"/>
    <lineage>
        <taxon>Eukaryota</taxon>
        <taxon>Fungi</taxon>
        <taxon>Dikarya</taxon>
        <taxon>Ascomycota</taxon>
        <taxon>Saccharomycotina</taxon>
        <taxon>Saccharomycetes</taxon>
        <taxon>Saccharomycetales</taxon>
        <taxon>Saccharomycetaceae</taxon>
        <taxon>Kluyveromyces</taxon>
    </lineage>
</organism>
<dbReference type="FunCoup" id="Q6CM34">
    <property type="interactions" value="40"/>
</dbReference>
<protein>
    <submittedName>
        <fullName evidence="1">KLLA0E23343p</fullName>
    </submittedName>
</protein>
<keyword evidence="2" id="KW-1185">Reference proteome</keyword>
<dbReference type="eggNOG" id="ENOG502SEX1">
    <property type="taxonomic scope" value="Eukaryota"/>
</dbReference>
<dbReference type="Proteomes" id="UP000000598">
    <property type="component" value="Chromosome E"/>
</dbReference>
<accession>Q6CM34</accession>
<dbReference type="GeneID" id="2894381"/>
<dbReference type="RefSeq" id="XP_455005.1">
    <property type="nucleotide sequence ID" value="XM_455005.1"/>
</dbReference>
<dbReference type="AlphaFoldDB" id="Q6CM34"/>
<sequence length="176" mass="20647">MSSGFKMKRSRSPDPIGIDNYKKQRLIYDFENLSLAPRGTDGIKKHKIDSGLNSFKAVVNKRMWDVVERELSGSNKNDKIYERIFDHVRQFNSQVIKWYDWRSVVASLWVKWYQQHSPKLDEVDMNVETAADSRVDLAPNLMHRNDEFDHNADMDIDMDLDTDPYADADMDIELDE</sequence>
<evidence type="ECO:0000313" key="2">
    <source>
        <dbReference type="Proteomes" id="UP000000598"/>
    </source>
</evidence>
<dbReference type="KEGG" id="kla:KLLA0_E23343g"/>
<evidence type="ECO:0000313" key="1">
    <source>
        <dbReference type="EMBL" id="CAH00092.1"/>
    </source>
</evidence>
<proteinExistence type="predicted"/>
<name>Q6CM34_KLULA</name>
<dbReference type="OMA" id="IRTRWIV"/>
<dbReference type="InParanoid" id="Q6CM34"/>
<dbReference type="EMBL" id="CR382125">
    <property type="protein sequence ID" value="CAH00092.1"/>
    <property type="molecule type" value="Genomic_DNA"/>
</dbReference>
<dbReference type="HOGENOM" id="CLU_138673_0_0_1"/>
<gene>
    <name evidence="1" type="ORF">KLLA0_E23343g</name>
</gene>
<dbReference type="PaxDb" id="284590-Q6CM34"/>
<reference evidence="1 2" key="1">
    <citation type="journal article" date="2004" name="Nature">
        <title>Genome evolution in yeasts.</title>
        <authorList>
            <consortium name="Genolevures"/>
            <person name="Dujon B."/>
            <person name="Sherman D."/>
            <person name="Fischer G."/>
            <person name="Durrens P."/>
            <person name="Casaregola S."/>
            <person name="Lafontaine I."/>
            <person name="de Montigny J."/>
            <person name="Marck C."/>
            <person name="Neuveglise C."/>
            <person name="Talla E."/>
            <person name="Goffard N."/>
            <person name="Frangeul L."/>
            <person name="Aigle M."/>
            <person name="Anthouard V."/>
            <person name="Babour A."/>
            <person name="Barbe V."/>
            <person name="Barnay S."/>
            <person name="Blanchin S."/>
            <person name="Beckerich J.M."/>
            <person name="Beyne E."/>
            <person name="Bleykasten C."/>
            <person name="Boisrame A."/>
            <person name="Boyer J."/>
            <person name="Cattolico L."/>
            <person name="Confanioleri F."/>
            <person name="de Daruvar A."/>
            <person name="Despons L."/>
            <person name="Fabre E."/>
            <person name="Fairhead C."/>
            <person name="Ferry-Dumazet H."/>
            <person name="Groppi A."/>
            <person name="Hantraye F."/>
            <person name="Hennequin C."/>
            <person name="Jauniaux N."/>
            <person name="Joyet P."/>
            <person name="Kachouri R."/>
            <person name="Kerrest A."/>
            <person name="Koszul R."/>
            <person name="Lemaire M."/>
            <person name="Lesur I."/>
            <person name="Ma L."/>
            <person name="Muller H."/>
            <person name="Nicaud J.M."/>
            <person name="Nikolski M."/>
            <person name="Oztas S."/>
            <person name="Ozier-Kalogeropoulos O."/>
            <person name="Pellenz S."/>
            <person name="Potier S."/>
            <person name="Richard G.F."/>
            <person name="Straub M.L."/>
            <person name="Suleau A."/>
            <person name="Swennene D."/>
            <person name="Tekaia F."/>
            <person name="Wesolowski-Louvel M."/>
            <person name="Westhof E."/>
            <person name="Wirth B."/>
            <person name="Zeniou-Meyer M."/>
            <person name="Zivanovic I."/>
            <person name="Bolotin-Fukuhara M."/>
            <person name="Thierry A."/>
            <person name="Bouchier C."/>
            <person name="Caudron B."/>
            <person name="Scarpelli C."/>
            <person name="Gaillardin C."/>
            <person name="Weissenbach J."/>
            <person name="Wincker P."/>
            <person name="Souciet J.L."/>
        </authorList>
    </citation>
    <scope>NUCLEOTIDE SEQUENCE [LARGE SCALE GENOMIC DNA]</scope>
    <source>
        <strain evidence="2">ATCC 8585 / CBS 2359 / DSM 70799 / NBRC 1267 / NRRL Y-1140 / WM37</strain>
    </source>
</reference>